<keyword evidence="1" id="KW-0732">Signal</keyword>
<reference evidence="2 3" key="1">
    <citation type="submission" date="2024-04" db="EMBL/GenBank/DDBJ databases">
        <title>Novel species of the genus Ideonella isolated from streams.</title>
        <authorList>
            <person name="Lu H."/>
        </authorList>
    </citation>
    <scope>NUCLEOTIDE SEQUENCE [LARGE SCALE GENOMIC DNA]</scope>
    <source>
        <strain evidence="2 3">DXS22W</strain>
    </source>
</reference>
<dbReference type="PANTHER" id="PTHR32015">
    <property type="entry name" value="FASTING INDUCED LIPASE"/>
    <property type="match status" value="1"/>
</dbReference>
<sequence>MIESSKKALCLGTLAVAMLGAGFTAQAGGTVGTSFPSNFPVIEDASLAKPVIGFGAAGTVQRTPVIFLHGNNDTPYPIKGCALFGNAQAFAQYLADNGWSTSELWALGYQGDQCNLAADQTNRSRIAHSNQANVPDLRRFVAAVLAYTGAKKVDIVAHSLGVTLAREWMRQDDAYGQVRRFVAVDGPNHGIINCSPDAANYFQAPAAGGFTPASEVCQELGSPNTPFLKRLNGVGEGRDRGEREAREIPSHPRTLVIRNTDASFVYMPVQDGYIAPVPAQDSYGQPTDFSKSASLKGAREIGLTGQGVYDPVLKTAHIGIFNSPQTWAAAVEFLGGR</sequence>
<dbReference type="InterPro" id="IPR029058">
    <property type="entry name" value="AB_hydrolase_fold"/>
</dbReference>
<accession>A0ABU9CJI1</accession>
<dbReference type="PANTHER" id="PTHR32015:SF1">
    <property type="entry name" value="LIPASE"/>
    <property type="match status" value="1"/>
</dbReference>
<organism evidence="2 3">
    <name type="scientific">Pseudaquabacterium inlustre</name>
    <dbReference type="NCBI Taxonomy" id="2984192"/>
    <lineage>
        <taxon>Bacteria</taxon>
        <taxon>Pseudomonadati</taxon>
        <taxon>Pseudomonadota</taxon>
        <taxon>Betaproteobacteria</taxon>
        <taxon>Burkholderiales</taxon>
        <taxon>Sphaerotilaceae</taxon>
        <taxon>Pseudaquabacterium</taxon>
    </lineage>
</organism>
<evidence type="ECO:0000256" key="1">
    <source>
        <dbReference type="SAM" id="SignalP"/>
    </source>
</evidence>
<protein>
    <recommendedName>
        <fullName evidence="4">Lipase</fullName>
    </recommendedName>
</protein>
<dbReference type="EMBL" id="JBBUTH010000007">
    <property type="protein sequence ID" value="MEK8051320.1"/>
    <property type="molecule type" value="Genomic_DNA"/>
</dbReference>
<name>A0ABU9CJI1_9BURK</name>
<dbReference type="Proteomes" id="UP001365405">
    <property type="component" value="Unassembled WGS sequence"/>
</dbReference>
<dbReference type="Pfam" id="PF01674">
    <property type="entry name" value="Lipase_2"/>
    <property type="match status" value="1"/>
</dbReference>
<feature type="chain" id="PRO_5045373745" description="Lipase" evidence="1">
    <location>
        <begin position="28"/>
        <end position="337"/>
    </location>
</feature>
<evidence type="ECO:0000313" key="2">
    <source>
        <dbReference type="EMBL" id="MEK8051320.1"/>
    </source>
</evidence>
<comment type="caution">
    <text evidence="2">The sequence shown here is derived from an EMBL/GenBank/DDBJ whole genome shotgun (WGS) entry which is preliminary data.</text>
</comment>
<dbReference type="InterPro" id="IPR002918">
    <property type="entry name" value="Lipase_EstA/Esterase_EstB"/>
</dbReference>
<keyword evidence="3" id="KW-1185">Reference proteome</keyword>
<evidence type="ECO:0000313" key="3">
    <source>
        <dbReference type="Proteomes" id="UP001365405"/>
    </source>
</evidence>
<feature type="signal peptide" evidence="1">
    <location>
        <begin position="1"/>
        <end position="27"/>
    </location>
</feature>
<dbReference type="RefSeq" id="WP_341411007.1">
    <property type="nucleotide sequence ID" value="NZ_JBBUTH010000007.1"/>
</dbReference>
<dbReference type="Gene3D" id="3.40.50.1820">
    <property type="entry name" value="alpha/beta hydrolase"/>
    <property type="match status" value="1"/>
</dbReference>
<evidence type="ECO:0008006" key="4">
    <source>
        <dbReference type="Google" id="ProtNLM"/>
    </source>
</evidence>
<gene>
    <name evidence="2" type="ORF">AACH10_13800</name>
</gene>
<proteinExistence type="predicted"/>
<dbReference type="SUPFAM" id="SSF53474">
    <property type="entry name" value="alpha/beta-Hydrolases"/>
    <property type="match status" value="1"/>
</dbReference>